<evidence type="ECO:0000256" key="8">
    <source>
        <dbReference type="PIRSR" id="PIRSR608597-3"/>
    </source>
</evidence>
<keyword evidence="7" id="KW-0326">Glycosidase</keyword>
<keyword evidence="11" id="KW-1185">Reference proteome</keyword>
<evidence type="ECO:0000256" key="4">
    <source>
        <dbReference type="ARBA" id="ARBA00022638"/>
    </source>
</evidence>
<reference evidence="10 11" key="1">
    <citation type="journal article" date="2016" name="Genome Biol. Evol.">
        <title>Gene Family Evolution Reflects Adaptation to Soil Environmental Stressors in the Genome of the Collembolan Orchesella cincta.</title>
        <authorList>
            <person name="Faddeeva-Vakhrusheva A."/>
            <person name="Derks M.F."/>
            <person name="Anvar S.Y."/>
            <person name="Agamennone V."/>
            <person name="Suring W."/>
            <person name="Smit S."/>
            <person name="van Straalen N.M."/>
            <person name="Roelofs D."/>
        </authorList>
    </citation>
    <scope>NUCLEOTIDE SEQUENCE [LARGE SCALE GENOMIC DNA]</scope>
    <source>
        <tissue evidence="10">Mixed pool</tissue>
    </source>
</reference>
<keyword evidence="6 8" id="KW-1015">Disulfide bond</keyword>
<feature type="disulfide bond" evidence="8">
    <location>
        <begin position="64"/>
        <end position="70"/>
    </location>
</feature>
<sequence>MAKINAFSLIAIYGLMAFTVIFVSATPQRRFSGVDDLTGQSSQNTGSRRKAINPMTEACLACICQASTNCNLTTRCISNGKYCGPFLISRPYWLDAGQLTLIGDRAERAGAFEDCANDPICSAQTVRTYMQRFQTDCNRDGAIDCDDMGRIHLMGPTDCVNPRVPTTPFFKRFRSCYDKVLQLSSA</sequence>
<keyword evidence="5" id="KW-0378">Hydrolase</keyword>
<dbReference type="PROSITE" id="PS51909">
    <property type="entry name" value="LYSOZYME_I"/>
    <property type="match status" value="1"/>
</dbReference>
<evidence type="ECO:0000256" key="2">
    <source>
        <dbReference type="ARBA" id="ARBA00012732"/>
    </source>
</evidence>
<keyword evidence="9" id="KW-1133">Transmembrane helix</keyword>
<dbReference type="Proteomes" id="UP000094527">
    <property type="component" value="Unassembled WGS sequence"/>
</dbReference>
<evidence type="ECO:0000256" key="6">
    <source>
        <dbReference type="ARBA" id="ARBA00023157"/>
    </source>
</evidence>
<dbReference type="PANTHER" id="PTHR11195">
    <property type="entry name" value="DESTABILASE-RELATED"/>
    <property type="match status" value="1"/>
</dbReference>
<evidence type="ECO:0000256" key="3">
    <source>
        <dbReference type="ARBA" id="ARBA00022529"/>
    </source>
</evidence>
<feature type="disulfide bond" evidence="8">
    <location>
        <begin position="59"/>
        <end position="145"/>
    </location>
</feature>
<evidence type="ECO:0000256" key="1">
    <source>
        <dbReference type="ARBA" id="ARBA00000632"/>
    </source>
</evidence>
<comment type="catalytic activity">
    <reaction evidence="1">
        <text>Hydrolysis of (1-&gt;4)-beta-linkages between N-acetylmuramic acid and N-acetyl-D-glucosamine residues in a peptidoglycan and between N-acetyl-D-glucosamine residues in chitodextrins.</text>
        <dbReference type="EC" id="3.2.1.17"/>
    </reaction>
</comment>
<proteinExistence type="predicted"/>
<dbReference type="FunFam" id="1.10.530.10:FF:000019">
    <property type="entry name" value="lysozyme"/>
    <property type="match status" value="1"/>
</dbReference>
<dbReference type="EMBL" id="LJIJ01000228">
    <property type="protein sequence ID" value="ODN00174.1"/>
    <property type="molecule type" value="Genomic_DNA"/>
</dbReference>
<keyword evidence="9" id="KW-0472">Membrane</keyword>
<dbReference type="InterPro" id="IPR008597">
    <property type="entry name" value="Invert_lysozyme"/>
</dbReference>
<organism evidence="10 11">
    <name type="scientific">Orchesella cincta</name>
    <name type="common">Springtail</name>
    <name type="synonym">Podura cincta</name>
    <dbReference type="NCBI Taxonomy" id="48709"/>
    <lineage>
        <taxon>Eukaryota</taxon>
        <taxon>Metazoa</taxon>
        <taxon>Ecdysozoa</taxon>
        <taxon>Arthropoda</taxon>
        <taxon>Hexapoda</taxon>
        <taxon>Collembola</taxon>
        <taxon>Entomobryomorpha</taxon>
        <taxon>Entomobryoidea</taxon>
        <taxon>Orchesellidae</taxon>
        <taxon>Orchesellinae</taxon>
        <taxon>Orchesella</taxon>
    </lineage>
</organism>
<keyword evidence="4" id="KW-0081">Bacteriolytic enzyme</keyword>
<evidence type="ECO:0000313" key="10">
    <source>
        <dbReference type="EMBL" id="ODN00174.1"/>
    </source>
</evidence>
<dbReference type="OMA" id="INCANDP"/>
<dbReference type="AlphaFoldDB" id="A0A1D2N4H7"/>
<comment type="caution">
    <text evidence="10">The sequence shown here is derived from an EMBL/GenBank/DDBJ whole genome shotgun (WGS) entry which is preliminary data.</text>
</comment>
<dbReference type="GO" id="GO:0031640">
    <property type="term" value="P:killing of cells of another organism"/>
    <property type="evidence" value="ECO:0007669"/>
    <property type="project" value="UniProtKB-KW"/>
</dbReference>
<feature type="transmembrane region" description="Helical" evidence="9">
    <location>
        <begin position="6"/>
        <end position="25"/>
    </location>
</feature>
<gene>
    <name evidence="10" type="ORF">Ocin01_06504</name>
</gene>
<keyword evidence="9" id="KW-0812">Transmembrane</keyword>
<name>A0A1D2N4H7_ORCCI</name>
<dbReference type="Gene3D" id="1.10.530.10">
    <property type="match status" value="1"/>
</dbReference>
<accession>A0A1D2N4H7</accession>
<feature type="disulfide bond" evidence="8">
    <location>
        <begin position="115"/>
        <end position="121"/>
    </location>
</feature>
<dbReference type="GO" id="GO:0042742">
    <property type="term" value="P:defense response to bacterium"/>
    <property type="evidence" value="ECO:0007669"/>
    <property type="project" value="UniProtKB-KW"/>
</dbReference>
<dbReference type="CDD" id="cd16890">
    <property type="entry name" value="lyz_i"/>
    <property type="match status" value="1"/>
</dbReference>
<dbReference type="OrthoDB" id="6337871at2759"/>
<dbReference type="STRING" id="48709.A0A1D2N4H7"/>
<evidence type="ECO:0000313" key="11">
    <source>
        <dbReference type="Proteomes" id="UP000094527"/>
    </source>
</evidence>
<protein>
    <recommendedName>
        <fullName evidence="2">lysozyme</fullName>
        <ecNumber evidence="2">3.2.1.17</ecNumber>
    </recommendedName>
</protein>
<dbReference type="GO" id="GO:0003796">
    <property type="term" value="F:lysozyme activity"/>
    <property type="evidence" value="ECO:0007669"/>
    <property type="project" value="UniProtKB-EC"/>
</dbReference>
<dbReference type="Pfam" id="PF05497">
    <property type="entry name" value="Destabilase"/>
    <property type="match status" value="1"/>
</dbReference>
<evidence type="ECO:0000256" key="7">
    <source>
        <dbReference type="ARBA" id="ARBA00023295"/>
    </source>
</evidence>
<dbReference type="PANTHER" id="PTHR11195:SF13">
    <property type="entry name" value="INVERTEBRATE-TYPE LYSOZYME 2-RELATED"/>
    <property type="match status" value="1"/>
</dbReference>
<keyword evidence="3" id="KW-0929">Antimicrobial</keyword>
<dbReference type="EC" id="3.2.1.17" evidence="2"/>
<evidence type="ECO:0000256" key="9">
    <source>
        <dbReference type="SAM" id="Phobius"/>
    </source>
</evidence>
<evidence type="ECO:0000256" key="5">
    <source>
        <dbReference type="ARBA" id="ARBA00022801"/>
    </source>
</evidence>